<feature type="coiled-coil region" evidence="1">
    <location>
        <begin position="229"/>
        <end position="263"/>
    </location>
</feature>
<protein>
    <submittedName>
        <fullName evidence="3">COG5377 Phage-related protein, predicted endonuclease</fullName>
    </submittedName>
</protein>
<dbReference type="InterPro" id="IPR019080">
    <property type="entry name" value="YqaJ_viral_recombinase"/>
</dbReference>
<evidence type="ECO:0000259" key="2">
    <source>
        <dbReference type="Pfam" id="PF09588"/>
    </source>
</evidence>
<dbReference type="EMBL" id="LR797490">
    <property type="protein sequence ID" value="CAB4220269.1"/>
    <property type="molecule type" value="Genomic_DNA"/>
</dbReference>
<dbReference type="InterPro" id="IPR011604">
    <property type="entry name" value="PDDEXK-like_dom_sf"/>
</dbReference>
<proteinExistence type="predicted"/>
<dbReference type="GO" id="GO:0004519">
    <property type="term" value="F:endonuclease activity"/>
    <property type="evidence" value="ECO:0007669"/>
    <property type="project" value="UniProtKB-KW"/>
</dbReference>
<feature type="domain" description="YqaJ viral recombinase" evidence="2">
    <location>
        <begin position="17"/>
        <end position="150"/>
    </location>
</feature>
<sequence>MESGKIVLERVKQNREQWLSLREGKITSTAITCIAGLNPYKSALQLWAEWTGKVKNDFNGNEFTDLGLVLEPYVGSLYARRSGRQVREYDALIQHASLDWALATPDFIVDESELLEVKTGSSRQFAKWEDDETPENYAVQLQWQLGVCGIERGHIAALLGGDPTNLLMRSFELDHELFGSLLELGLDFLHKVKSDEPPAPGDKDSRLITSLINRNSSSKLFSYEQAGMVSEYFNELVALRDQRAQLESEVRRLEAQIKINENCLKLAAGESAEAAFADGRRYRVKRIEVAAKSVAAYQYERLYILNAGGE</sequence>
<keyword evidence="3" id="KW-0540">Nuclease</keyword>
<organism evidence="3">
    <name type="scientific">uncultured Caudovirales phage</name>
    <dbReference type="NCBI Taxonomy" id="2100421"/>
    <lineage>
        <taxon>Viruses</taxon>
        <taxon>Duplodnaviria</taxon>
        <taxon>Heunggongvirae</taxon>
        <taxon>Uroviricota</taxon>
        <taxon>Caudoviricetes</taxon>
        <taxon>Peduoviridae</taxon>
        <taxon>Maltschvirus</taxon>
        <taxon>Maltschvirus maltsch</taxon>
    </lineage>
</organism>
<gene>
    <name evidence="3" type="ORF">UFOVP1625_3</name>
</gene>
<keyword evidence="3" id="KW-0378">Hydrolase</keyword>
<dbReference type="InterPro" id="IPR017482">
    <property type="entry name" value="Lambda-type_endonuclease"/>
</dbReference>
<dbReference type="Pfam" id="PF09588">
    <property type="entry name" value="YqaJ"/>
    <property type="match status" value="1"/>
</dbReference>
<evidence type="ECO:0000313" key="3">
    <source>
        <dbReference type="EMBL" id="CAB4220269.1"/>
    </source>
</evidence>
<evidence type="ECO:0000256" key="1">
    <source>
        <dbReference type="SAM" id="Coils"/>
    </source>
</evidence>
<keyword evidence="1" id="KW-0175">Coiled coil</keyword>
<dbReference type="SUPFAM" id="SSF52980">
    <property type="entry name" value="Restriction endonuclease-like"/>
    <property type="match status" value="1"/>
</dbReference>
<keyword evidence="3" id="KW-0255">Endonuclease</keyword>
<dbReference type="Gene3D" id="3.90.320.10">
    <property type="match status" value="1"/>
</dbReference>
<name>A0A6J5SYB9_9CAUD</name>
<dbReference type="NCBIfam" id="TIGR03033">
    <property type="entry name" value="phage_rel_nuc"/>
    <property type="match status" value="1"/>
</dbReference>
<accession>A0A6J5SYB9</accession>
<dbReference type="InterPro" id="IPR011335">
    <property type="entry name" value="Restrct_endonuc-II-like"/>
</dbReference>
<reference evidence="3" key="1">
    <citation type="submission" date="2020-05" db="EMBL/GenBank/DDBJ databases">
        <authorList>
            <person name="Chiriac C."/>
            <person name="Salcher M."/>
            <person name="Ghai R."/>
            <person name="Kavagutti S V."/>
        </authorList>
    </citation>
    <scope>NUCLEOTIDE SEQUENCE</scope>
</reference>